<reference evidence="5 6" key="1">
    <citation type="submission" date="2021-04" db="EMBL/GenBank/DDBJ databases">
        <title>Draft genome sequence of Paenibacillus cisolokensis, LC2-13A.</title>
        <authorList>
            <person name="Uke A."/>
            <person name="Chhe C."/>
            <person name="Baramee S."/>
            <person name="Kosugi A."/>
        </authorList>
    </citation>
    <scope>NUCLEOTIDE SEQUENCE [LARGE SCALE GENOMIC DNA]</scope>
    <source>
        <strain evidence="5 6">LC2-13A</strain>
    </source>
</reference>
<dbReference type="PROSITE" id="PS50043">
    <property type="entry name" value="HTH_LUXR_2"/>
    <property type="match status" value="1"/>
</dbReference>
<organism evidence="5 6">
    <name type="scientific">Paenibacillus cisolokensis</name>
    <dbReference type="NCBI Taxonomy" id="1658519"/>
    <lineage>
        <taxon>Bacteria</taxon>
        <taxon>Bacillati</taxon>
        <taxon>Bacillota</taxon>
        <taxon>Bacilli</taxon>
        <taxon>Bacillales</taxon>
        <taxon>Paenibacillaceae</taxon>
        <taxon>Paenibacillus</taxon>
    </lineage>
</organism>
<dbReference type="PANTHER" id="PTHR44688">
    <property type="entry name" value="DNA-BINDING TRANSCRIPTIONAL ACTIVATOR DEVR_DOSR"/>
    <property type="match status" value="1"/>
</dbReference>
<sequence length="52" mass="5899">MLAYGKRNSEIADALFISEGTVKTHVHRILAKLEVEDRTQAVVIAIRHRNVK</sequence>
<evidence type="ECO:0000256" key="1">
    <source>
        <dbReference type="ARBA" id="ARBA00023015"/>
    </source>
</evidence>
<dbReference type="SUPFAM" id="SSF46894">
    <property type="entry name" value="C-terminal effector domain of the bipartite response regulators"/>
    <property type="match status" value="1"/>
</dbReference>
<dbReference type="InterPro" id="IPR016032">
    <property type="entry name" value="Sig_transdc_resp-reg_C-effctor"/>
</dbReference>
<dbReference type="EMBL" id="BOVJ01000177">
    <property type="protein sequence ID" value="GIQ66372.1"/>
    <property type="molecule type" value="Genomic_DNA"/>
</dbReference>
<evidence type="ECO:0000313" key="5">
    <source>
        <dbReference type="EMBL" id="GIQ66372.1"/>
    </source>
</evidence>
<dbReference type="CDD" id="cd06170">
    <property type="entry name" value="LuxR_C_like"/>
    <property type="match status" value="1"/>
</dbReference>
<dbReference type="Gene3D" id="1.10.10.10">
    <property type="entry name" value="Winged helix-like DNA-binding domain superfamily/Winged helix DNA-binding domain"/>
    <property type="match status" value="1"/>
</dbReference>
<keyword evidence="3" id="KW-0804">Transcription</keyword>
<keyword evidence="1" id="KW-0805">Transcription regulation</keyword>
<dbReference type="InterPro" id="IPR036388">
    <property type="entry name" value="WH-like_DNA-bd_sf"/>
</dbReference>
<keyword evidence="6" id="KW-1185">Reference proteome</keyword>
<gene>
    <name evidence="5" type="ORF">PACILC2_49400</name>
</gene>
<dbReference type="PANTHER" id="PTHR44688:SF16">
    <property type="entry name" value="DNA-BINDING TRANSCRIPTIONAL ACTIVATOR DEVR_DOSR"/>
    <property type="match status" value="1"/>
</dbReference>
<evidence type="ECO:0000256" key="2">
    <source>
        <dbReference type="ARBA" id="ARBA00023125"/>
    </source>
</evidence>
<dbReference type="PROSITE" id="PS00622">
    <property type="entry name" value="HTH_LUXR_1"/>
    <property type="match status" value="1"/>
</dbReference>
<dbReference type="InterPro" id="IPR000792">
    <property type="entry name" value="Tscrpt_reg_LuxR_C"/>
</dbReference>
<dbReference type="Proteomes" id="UP000680304">
    <property type="component" value="Unassembled WGS sequence"/>
</dbReference>
<evidence type="ECO:0000313" key="6">
    <source>
        <dbReference type="Proteomes" id="UP000680304"/>
    </source>
</evidence>
<keyword evidence="2" id="KW-0238">DNA-binding</keyword>
<proteinExistence type="predicted"/>
<name>A0ABQ4NDQ8_9BACL</name>
<evidence type="ECO:0000256" key="3">
    <source>
        <dbReference type="ARBA" id="ARBA00023163"/>
    </source>
</evidence>
<comment type="caution">
    <text evidence="5">The sequence shown here is derived from an EMBL/GenBank/DDBJ whole genome shotgun (WGS) entry which is preliminary data.</text>
</comment>
<protein>
    <recommendedName>
        <fullName evidence="4">HTH luxR-type domain-containing protein</fullName>
    </recommendedName>
</protein>
<evidence type="ECO:0000259" key="4">
    <source>
        <dbReference type="PROSITE" id="PS50043"/>
    </source>
</evidence>
<feature type="domain" description="HTH luxR-type" evidence="4">
    <location>
        <begin position="1"/>
        <end position="49"/>
    </location>
</feature>
<accession>A0ABQ4NDQ8</accession>
<dbReference type="Pfam" id="PF00196">
    <property type="entry name" value="GerE"/>
    <property type="match status" value="1"/>
</dbReference>
<dbReference type="PRINTS" id="PR00038">
    <property type="entry name" value="HTHLUXR"/>
</dbReference>
<dbReference type="SMART" id="SM00421">
    <property type="entry name" value="HTH_LUXR"/>
    <property type="match status" value="1"/>
</dbReference>